<evidence type="ECO:0000256" key="2">
    <source>
        <dbReference type="ARBA" id="ARBA00004752"/>
    </source>
</evidence>
<dbReference type="Gene3D" id="3.90.190.20">
    <property type="entry name" value="Mur ligase, C-terminal domain"/>
    <property type="match status" value="1"/>
</dbReference>
<dbReference type="NCBIfam" id="TIGR01087">
    <property type="entry name" value="murD"/>
    <property type="match status" value="1"/>
</dbReference>
<dbReference type="RefSeq" id="WP_208427969.1">
    <property type="nucleotide sequence ID" value="NZ_JAEPRJ010000001.1"/>
</dbReference>
<dbReference type="EC" id="6.3.2.9" evidence="10"/>
<dbReference type="PANTHER" id="PTHR43692:SF1">
    <property type="entry name" value="UDP-N-ACETYLMURAMOYLALANINE--D-GLUTAMATE LIGASE"/>
    <property type="match status" value="1"/>
</dbReference>
<dbReference type="GO" id="GO:0008764">
    <property type="term" value="F:UDP-N-acetylmuramoylalanine-D-glutamate ligase activity"/>
    <property type="evidence" value="ECO:0007669"/>
    <property type="project" value="UniProtKB-EC"/>
</dbReference>
<evidence type="ECO:0000259" key="11">
    <source>
        <dbReference type="Pfam" id="PF08245"/>
    </source>
</evidence>
<dbReference type="HAMAP" id="MF_00639">
    <property type="entry name" value="MurD"/>
    <property type="match status" value="1"/>
</dbReference>
<keyword evidence="5 10" id="KW-0547">Nucleotide-binding</keyword>
<evidence type="ECO:0000256" key="1">
    <source>
        <dbReference type="ARBA" id="ARBA00004496"/>
    </source>
</evidence>
<dbReference type="InterPro" id="IPR013221">
    <property type="entry name" value="Mur_ligase_cen"/>
</dbReference>
<keyword evidence="4 10" id="KW-0436">Ligase</keyword>
<evidence type="ECO:0000256" key="7">
    <source>
        <dbReference type="ARBA" id="ARBA00022960"/>
    </source>
</evidence>
<accession>A0ABS1IXE1</accession>
<comment type="caution">
    <text evidence="12">The sequence shown here is derived from an EMBL/GenBank/DDBJ whole genome shotgun (WGS) entry which is preliminary data.</text>
</comment>
<organism evidence="12 13">
    <name type="scientific">Catonella massiliensis</name>
    <dbReference type="NCBI Taxonomy" id="2799636"/>
    <lineage>
        <taxon>Bacteria</taxon>
        <taxon>Bacillati</taxon>
        <taxon>Bacillota</taxon>
        <taxon>Clostridia</taxon>
        <taxon>Lachnospirales</taxon>
        <taxon>Lachnospiraceae</taxon>
        <taxon>Catonella</taxon>
    </lineage>
</organism>
<comment type="function">
    <text evidence="10">Cell wall formation. Catalyzes the addition of glutamate to the nucleotide precursor UDP-N-acetylmuramoyl-L-alanine (UMA).</text>
</comment>
<protein>
    <recommendedName>
        <fullName evidence="10">UDP-N-acetylmuramoylalanine--D-glutamate ligase</fullName>
        <ecNumber evidence="10">6.3.2.9</ecNumber>
    </recommendedName>
    <alternativeName>
        <fullName evidence="10">D-glutamic acid-adding enzyme</fullName>
    </alternativeName>
    <alternativeName>
        <fullName evidence="10">UDP-N-acetylmuramoyl-L-alanyl-D-glutamate synthetase</fullName>
    </alternativeName>
</protein>
<keyword evidence="6 10" id="KW-0067">ATP-binding</keyword>
<evidence type="ECO:0000313" key="12">
    <source>
        <dbReference type="EMBL" id="MBK5896395.1"/>
    </source>
</evidence>
<keyword evidence="9 10" id="KW-0961">Cell wall biogenesis/degradation</keyword>
<keyword evidence="3 10" id="KW-0963">Cytoplasm</keyword>
<gene>
    <name evidence="10 12" type="primary">murD</name>
    <name evidence="12" type="ORF">JJN12_01150</name>
</gene>
<keyword evidence="13" id="KW-1185">Reference proteome</keyword>
<dbReference type="InterPro" id="IPR036565">
    <property type="entry name" value="Mur-like_cat_sf"/>
</dbReference>
<comment type="pathway">
    <text evidence="2 10">Cell wall biogenesis; peptidoglycan biosynthesis.</text>
</comment>
<keyword evidence="8 10" id="KW-0573">Peptidoglycan synthesis</keyword>
<evidence type="ECO:0000256" key="10">
    <source>
        <dbReference type="HAMAP-Rule" id="MF_00639"/>
    </source>
</evidence>
<name>A0ABS1IXE1_9FIRM</name>
<evidence type="ECO:0000256" key="4">
    <source>
        <dbReference type="ARBA" id="ARBA00022598"/>
    </source>
</evidence>
<feature type="domain" description="Mur ligase central" evidence="11">
    <location>
        <begin position="125"/>
        <end position="303"/>
    </location>
</feature>
<comment type="similarity">
    <text evidence="10">Belongs to the MurCDEF family.</text>
</comment>
<feature type="binding site" evidence="10">
    <location>
        <begin position="127"/>
        <end position="133"/>
    </location>
    <ligand>
        <name>ATP</name>
        <dbReference type="ChEBI" id="CHEBI:30616"/>
    </ligand>
</feature>
<dbReference type="PANTHER" id="PTHR43692">
    <property type="entry name" value="UDP-N-ACETYLMURAMOYLALANINE--D-GLUTAMATE LIGASE"/>
    <property type="match status" value="1"/>
</dbReference>
<dbReference type="SUPFAM" id="SSF53244">
    <property type="entry name" value="MurD-like peptide ligases, peptide-binding domain"/>
    <property type="match status" value="1"/>
</dbReference>
<evidence type="ECO:0000256" key="3">
    <source>
        <dbReference type="ARBA" id="ARBA00022490"/>
    </source>
</evidence>
<evidence type="ECO:0000256" key="8">
    <source>
        <dbReference type="ARBA" id="ARBA00022984"/>
    </source>
</evidence>
<dbReference type="EMBL" id="JAEPRJ010000001">
    <property type="protein sequence ID" value="MBK5896395.1"/>
    <property type="molecule type" value="Genomic_DNA"/>
</dbReference>
<dbReference type="InterPro" id="IPR036615">
    <property type="entry name" value="Mur_ligase_C_dom_sf"/>
</dbReference>
<comment type="subcellular location">
    <subcellularLocation>
        <location evidence="1 10">Cytoplasm</location>
    </subcellularLocation>
</comment>
<keyword evidence="7 10" id="KW-0133">Cell shape</keyword>
<reference evidence="12 13" key="1">
    <citation type="submission" date="2021-01" db="EMBL/GenBank/DDBJ databases">
        <title>Isolation and description of Catonella massiliensis sp. nov., a novel Catonella species, isolated from a stable periodontitis subject.</title>
        <authorList>
            <person name="Antezack A."/>
            <person name="Boxberger M."/>
            <person name="La Scola B."/>
            <person name="Monnet-Corti V."/>
        </authorList>
    </citation>
    <scope>NUCLEOTIDE SEQUENCE [LARGE SCALE GENOMIC DNA]</scope>
    <source>
        <strain evidence="12 13">Marseille-Q4567</strain>
    </source>
</reference>
<keyword evidence="10" id="KW-0131">Cell cycle</keyword>
<dbReference type="Gene3D" id="3.40.1190.10">
    <property type="entry name" value="Mur-like, catalytic domain"/>
    <property type="match status" value="1"/>
</dbReference>
<dbReference type="Pfam" id="PF08245">
    <property type="entry name" value="Mur_ligase_M"/>
    <property type="match status" value="1"/>
</dbReference>
<evidence type="ECO:0000313" key="13">
    <source>
        <dbReference type="Proteomes" id="UP000604730"/>
    </source>
</evidence>
<keyword evidence="10" id="KW-0132">Cell division</keyword>
<evidence type="ECO:0000256" key="5">
    <source>
        <dbReference type="ARBA" id="ARBA00022741"/>
    </source>
</evidence>
<dbReference type="Proteomes" id="UP000604730">
    <property type="component" value="Unassembled WGS sequence"/>
</dbReference>
<evidence type="ECO:0000256" key="6">
    <source>
        <dbReference type="ARBA" id="ARBA00022840"/>
    </source>
</evidence>
<dbReference type="SUPFAM" id="SSF53623">
    <property type="entry name" value="MurD-like peptide ligases, catalytic domain"/>
    <property type="match status" value="1"/>
</dbReference>
<sequence length="478" mass="53526">MENKLIKELREEISEKKVLILGFGREGKLNLEVVARAGGVSEIAIADQNDINTQEARDIVTKAGSKDIDISTITGDGYLSHIDEFDIVLKSPGVVLPKPFSEYKALVTSQAQYFLKVYGGQTIGVTGTKGKSTTTTLIYHELKENGFDTVLVGNIGIPAFGLIDAIKDDTKVVFELSCHQLEYGKYSPHIGVYLNVFPEHLDHYGSFEKYRASKENIYRNQKEGDRLYCGTGVIPKQGEAKSKVTVVYDFNRDDKKFENDEHVTTFVEGDFISHKTFTFSIKEHETALRGFHNFFDIAIAFAVCTDLGVSIEGFEAALRTYKPLPHRLEFVGNVDGIKFYDDSISTIPATAIEAMNTISDTDTIIIGGMDRGIDYEPLIKYLEKSKVPNIILMETTGARIREEIKMGYMELNNSDRLHLVDNLYDAVKLAKKITKKGKSCIMSPAAASYGIFKNFEERGETFKKYVKEEISLKNAEKI</sequence>
<comment type="catalytic activity">
    <reaction evidence="10">
        <text>UDP-N-acetyl-alpha-D-muramoyl-L-alanine + D-glutamate + ATP = UDP-N-acetyl-alpha-D-muramoyl-L-alanyl-D-glutamate + ADP + phosphate + H(+)</text>
        <dbReference type="Rhea" id="RHEA:16429"/>
        <dbReference type="ChEBI" id="CHEBI:15378"/>
        <dbReference type="ChEBI" id="CHEBI:29986"/>
        <dbReference type="ChEBI" id="CHEBI:30616"/>
        <dbReference type="ChEBI" id="CHEBI:43474"/>
        <dbReference type="ChEBI" id="CHEBI:83898"/>
        <dbReference type="ChEBI" id="CHEBI:83900"/>
        <dbReference type="ChEBI" id="CHEBI:456216"/>
        <dbReference type="EC" id="6.3.2.9"/>
    </reaction>
</comment>
<dbReference type="Gene3D" id="3.40.50.720">
    <property type="entry name" value="NAD(P)-binding Rossmann-like Domain"/>
    <property type="match status" value="1"/>
</dbReference>
<evidence type="ECO:0000256" key="9">
    <source>
        <dbReference type="ARBA" id="ARBA00023316"/>
    </source>
</evidence>
<proteinExistence type="inferred from homology"/>
<dbReference type="InterPro" id="IPR005762">
    <property type="entry name" value="MurD"/>
</dbReference>